<evidence type="ECO:0000313" key="3">
    <source>
        <dbReference type="Proteomes" id="UP000823775"/>
    </source>
</evidence>
<organism evidence="2 3">
    <name type="scientific">Datura stramonium</name>
    <name type="common">Jimsonweed</name>
    <name type="synonym">Common thornapple</name>
    <dbReference type="NCBI Taxonomy" id="4076"/>
    <lineage>
        <taxon>Eukaryota</taxon>
        <taxon>Viridiplantae</taxon>
        <taxon>Streptophyta</taxon>
        <taxon>Embryophyta</taxon>
        <taxon>Tracheophyta</taxon>
        <taxon>Spermatophyta</taxon>
        <taxon>Magnoliopsida</taxon>
        <taxon>eudicotyledons</taxon>
        <taxon>Gunneridae</taxon>
        <taxon>Pentapetalae</taxon>
        <taxon>asterids</taxon>
        <taxon>lamiids</taxon>
        <taxon>Solanales</taxon>
        <taxon>Solanaceae</taxon>
        <taxon>Solanoideae</taxon>
        <taxon>Datureae</taxon>
        <taxon>Datura</taxon>
    </lineage>
</organism>
<feature type="region of interest" description="Disordered" evidence="1">
    <location>
        <begin position="1"/>
        <end position="39"/>
    </location>
</feature>
<name>A0ABS8Y882_DATST</name>
<keyword evidence="3" id="KW-1185">Reference proteome</keyword>
<dbReference type="EMBL" id="JACEIK010153561">
    <property type="protein sequence ID" value="MCE5167551.1"/>
    <property type="molecule type" value="Genomic_DNA"/>
</dbReference>
<evidence type="ECO:0000313" key="2">
    <source>
        <dbReference type="EMBL" id="MCE5167551.1"/>
    </source>
</evidence>
<feature type="non-terminal residue" evidence="2">
    <location>
        <position position="102"/>
    </location>
</feature>
<evidence type="ECO:0000256" key="1">
    <source>
        <dbReference type="SAM" id="MobiDB-lite"/>
    </source>
</evidence>
<feature type="non-terminal residue" evidence="2">
    <location>
        <position position="1"/>
    </location>
</feature>
<protein>
    <submittedName>
        <fullName evidence="2">Uncharacterized protein</fullName>
    </submittedName>
</protein>
<proteinExistence type="predicted"/>
<comment type="caution">
    <text evidence="2">The sequence shown here is derived from an EMBL/GenBank/DDBJ whole genome shotgun (WGS) entry which is preliminary data.</text>
</comment>
<reference evidence="2 3" key="1">
    <citation type="journal article" date="2021" name="BMC Genomics">
        <title>Datura genome reveals duplications of psychoactive alkaloid biosynthetic genes and high mutation rate following tissue culture.</title>
        <authorList>
            <person name="Rajewski A."/>
            <person name="Carter-House D."/>
            <person name="Stajich J."/>
            <person name="Litt A."/>
        </authorList>
    </citation>
    <scope>NUCLEOTIDE SEQUENCE [LARGE SCALE GENOMIC DNA]</scope>
    <source>
        <strain evidence="2">AR-01</strain>
    </source>
</reference>
<gene>
    <name evidence="2" type="ORF">HAX54_009853</name>
</gene>
<dbReference type="Proteomes" id="UP000823775">
    <property type="component" value="Unassembled WGS sequence"/>
</dbReference>
<accession>A0ABS8Y882</accession>
<sequence length="102" mass="11028">DIRVESNKNSEGVSGGDGAEESGCSPATVAVGENKDEEKEGVTATVVFPGRYGAVREIRWLPVWCCSGEGRREVVAGKWRGREGSAALLSEEGYRWFLEYGS</sequence>